<feature type="compositionally biased region" description="Polar residues" evidence="1">
    <location>
        <begin position="1"/>
        <end position="36"/>
    </location>
</feature>
<evidence type="ECO:0000256" key="1">
    <source>
        <dbReference type="SAM" id="MobiDB-lite"/>
    </source>
</evidence>
<gene>
    <name evidence="2" type="ORF">M9Y10_008067</name>
</gene>
<proteinExistence type="predicted"/>
<evidence type="ECO:0000313" key="3">
    <source>
        <dbReference type="Proteomes" id="UP001470230"/>
    </source>
</evidence>
<dbReference type="EMBL" id="JAPFFF010000014">
    <property type="protein sequence ID" value="KAK8870190.1"/>
    <property type="molecule type" value="Genomic_DNA"/>
</dbReference>
<feature type="compositionally biased region" description="Low complexity" evidence="1">
    <location>
        <begin position="198"/>
        <end position="209"/>
    </location>
</feature>
<evidence type="ECO:0000313" key="2">
    <source>
        <dbReference type="EMBL" id="KAK8870190.1"/>
    </source>
</evidence>
<keyword evidence="3" id="KW-1185">Reference proteome</keyword>
<feature type="region of interest" description="Disordered" evidence="1">
    <location>
        <begin position="1"/>
        <end position="108"/>
    </location>
</feature>
<name>A0ABR2IZG3_9EUKA</name>
<feature type="compositionally biased region" description="Polar residues" evidence="1">
    <location>
        <begin position="75"/>
        <end position="84"/>
    </location>
</feature>
<feature type="compositionally biased region" description="Basic and acidic residues" evidence="1">
    <location>
        <begin position="42"/>
        <end position="66"/>
    </location>
</feature>
<accession>A0ABR2IZG3</accession>
<feature type="region of interest" description="Disordered" evidence="1">
    <location>
        <begin position="126"/>
        <end position="245"/>
    </location>
</feature>
<feature type="compositionally biased region" description="Low complexity" evidence="1">
    <location>
        <begin position="85"/>
        <end position="95"/>
    </location>
</feature>
<comment type="caution">
    <text evidence="2">The sequence shown here is derived from an EMBL/GenBank/DDBJ whole genome shotgun (WGS) entry which is preliminary data.</text>
</comment>
<organism evidence="2 3">
    <name type="scientific">Tritrichomonas musculus</name>
    <dbReference type="NCBI Taxonomy" id="1915356"/>
    <lineage>
        <taxon>Eukaryota</taxon>
        <taxon>Metamonada</taxon>
        <taxon>Parabasalia</taxon>
        <taxon>Tritrichomonadida</taxon>
        <taxon>Tritrichomonadidae</taxon>
        <taxon>Tritrichomonas</taxon>
    </lineage>
</organism>
<reference evidence="2 3" key="1">
    <citation type="submission" date="2024-04" db="EMBL/GenBank/DDBJ databases">
        <title>Tritrichomonas musculus Genome.</title>
        <authorList>
            <person name="Alves-Ferreira E."/>
            <person name="Grigg M."/>
            <person name="Lorenzi H."/>
            <person name="Galac M."/>
        </authorList>
    </citation>
    <scope>NUCLEOTIDE SEQUENCE [LARGE SCALE GENOMIC DNA]</scope>
    <source>
        <strain evidence="2 3">EAF2021</strain>
    </source>
</reference>
<dbReference type="Proteomes" id="UP001470230">
    <property type="component" value="Unassembled WGS sequence"/>
</dbReference>
<protein>
    <submittedName>
        <fullName evidence="2">Uncharacterized protein</fullName>
    </submittedName>
</protein>
<feature type="compositionally biased region" description="Basic and acidic residues" evidence="1">
    <location>
        <begin position="146"/>
        <end position="156"/>
    </location>
</feature>
<feature type="compositionally biased region" description="Basic residues" evidence="1">
    <location>
        <begin position="231"/>
        <end position="245"/>
    </location>
</feature>
<sequence>MTASSLGDSLPTIGSNSAANTTENKPTESQSNSTKGNTDEYEASRSKKVESKDSPDQSANKDHSQTREIIVQPADNMSPNDQTESNSFNSSSLSFVTNKSDKSGTSAFKFGEFDLPHFVKSNKPDLIEPVVQKNESEPSNLPPLDPDEKPISDSKNLKPHPPKSSPGKNKRFHSSPRRIGMFPSLHSKKHGDEEDQSEIAQQQIAQMIEADNKKQKQFNQQMKKQAELMKKMQKKASRSRRKNDE</sequence>